<feature type="transmembrane region" description="Helical" evidence="7">
    <location>
        <begin position="240"/>
        <end position="261"/>
    </location>
</feature>
<gene>
    <name evidence="9" type="ORF">SAMN05216588_102232</name>
</gene>
<dbReference type="AlphaFoldDB" id="A0A1G7Z779"/>
<comment type="similarity">
    <text evidence="7">Belongs to the binding-protein-dependent transport system permease family.</text>
</comment>
<dbReference type="PANTHER" id="PTHR43386:SF1">
    <property type="entry name" value="D,D-DIPEPTIDE TRANSPORT SYSTEM PERMEASE PROTEIN DDPC-RELATED"/>
    <property type="match status" value="1"/>
</dbReference>
<evidence type="ECO:0000256" key="3">
    <source>
        <dbReference type="ARBA" id="ARBA00022475"/>
    </source>
</evidence>
<dbReference type="Gene3D" id="1.10.3720.10">
    <property type="entry name" value="MetI-like"/>
    <property type="match status" value="1"/>
</dbReference>
<evidence type="ECO:0000256" key="6">
    <source>
        <dbReference type="ARBA" id="ARBA00023136"/>
    </source>
</evidence>
<dbReference type="EMBL" id="FNDG01000002">
    <property type="protein sequence ID" value="SDH04544.1"/>
    <property type="molecule type" value="Genomic_DNA"/>
</dbReference>
<organism evidence="9 10">
    <name type="scientific">Phytopseudomonas flavescens</name>
    <dbReference type="NCBI Taxonomy" id="29435"/>
    <lineage>
        <taxon>Bacteria</taxon>
        <taxon>Pseudomonadati</taxon>
        <taxon>Pseudomonadota</taxon>
        <taxon>Gammaproteobacteria</taxon>
        <taxon>Pseudomonadales</taxon>
        <taxon>Pseudomonadaceae</taxon>
        <taxon>Phytopseudomonas</taxon>
    </lineage>
</organism>
<dbReference type="InterPro" id="IPR025966">
    <property type="entry name" value="OppC_N"/>
</dbReference>
<dbReference type="InterPro" id="IPR035906">
    <property type="entry name" value="MetI-like_sf"/>
</dbReference>
<keyword evidence="5 7" id="KW-1133">Transmembrane helix</keyword>
<evidence type="ECO:0000259" key="8">
    <source>
        <dbReference type="PROSITE" id="PS50928"/>
    </source>
</evidence>
<keyword evidence="2 7" id="KW-0813">Transport</keyword>
<evidence type="ECO:0000313" key="10">
    <source>
        <dbReference type="Proteomes" id="UP000198606"/>
    </source>
</evidence>
<dbReference type="Proteomes" id="UP000198606">
    <property type="component" value="Unassembled WGS sequence"/>
</dbReference>
<protein>
    <submittedName>
        <fullName evidence="9">Peptide/nickel transport system permease protein</fullName>
    </submittedName>
</protein>
<feature type="transmembrane region" description="Helical" evidence="7">
    <location>
        <begin position="80"/>
        <end position="104"/>
    </location>
</feature>
<evidence type="ECO:0000256" key="4">
    <source>
        <dbReference type="ARBA" id="ARBA00022692"/>
    </source>
</evidence>
<feature type="transmembrane region" description="Helical" evidence="7">
    <location>
        <begin position="12"/>
        <end position="34"/>
    </location>
</feature>
<evidence type="ECO:0000256" key="7">
    <source>
        <dbReference type="RuleBase" id="RU363032"/>
    </source>
</evidence>
<dbReference type="PROSITE" id="PS50928">
    <property type="entry name" value="ABC_TM1"/>
    <property type="match status" value="1"/>
</dbReference>
<name>A0A1G7Z779_9GAMM</name>
<dbReference type="SUPFAM" id="SSF161098">
    <property type="entry name" value="MetI-like"/>
    <property type="match status" value="1"/>
</dbReference>
<dbReference type="RefSeq" id="WP_084303286.1">
    <property type="nucleotide sequence ID" value="NZ_FNDG01000002.1"/>
</dbReference>
<dbReference type="GO" id="GO:0055085">
    <property type="term" value="P:transmembrane transport"/>
    <property type="evidence" value="ECO:0007669"/>
    <property type="project" value="InterPro"/>
</dbReference>
<feature type="transmembrane region" description="Helical" evidence="7">
    <location>
        <begin position="195"/>
        <end position="219"/>
    </location>
</feature>
<keyword evidence="6 7" id="KW-0472">Membrane</keyword>
<comment type="subcellular location">
    <subcellularLocation>
        <location evidence="1 7">Cell membrane</location>
        <topology evidence="1 7">Multi-pass membrane protein</topology>
    </subcellularLocation>
</comment>
<evidence type="ECO:0000313" key="9">
    <source>
        <dbReference type="EMBL" id="SDH04544.1"/>
    </source>
</evidence>
<dbReference type="STRING" id="29435.SAMN05216588_102232"/>
<sequence>MSVAKRFLRQPIALLGLLFLLILGVLALAAPWLYPASPWAIVAPPLQPPLASWQWPLGTDLLGRDPLAGLLFGARVSLSIGLLTTVATLSLGVLVGALAGYFGGLVDSVLMRVSDIFQVIPGLFLAVILVAILEPSTFSLVLAITLSAWSPVARIVRSEFLALRQREFVLAARTAGLGPWHIVFVEILPNALPPVLSLVGLVMAAAILGESALSFLGLGDPEAMSWGAMIDAARNLARQAWWLSVWPGLAILLTVLAAHQVGEGLRIAFNTRERGAA</sequence>
<dbReference type="GO" id="GO:0005886">
    <property type="term" value="C:plasma membrane"/>
    <property type="evidence" value="ECO:0007669"/>
    <property type="project" value="UniProtKB-SubCell"/>
</dbReference>
<dbReference type="PANTHER" id="PTHR43386">
    <property type="entry name" value="OLIGOPEPTIDE TRANSPORT SYSTEM PERMEASE PROTEIN APPC"/>
    <property type="match status" value="1"/>
</dbReference>
<proteinExistence type="inferred from homology"/>
<dbReference type="Pfam" id="PF00528">
    <property type="entry name" value="BPD_transp_1"/>
    <property type="match status" value="1"/>
</dbReference>
<dbReference type="CDD" id="cd06261">
    <property type="entry name" value="TM_PBP2"/>
    <property type="match status" value="1"/>
</dbReference>
<dbReference type="InterPro" id="IPR050366">
    <property type="entry name" value="BP-dependent_transpt_permease"/>
</dbReference>
<feature type="transmembrane region" description="Helical" evidence="7">
    <location>
        <begin position="116"/>
        <end position="133"/>
    </location>
</feature>
<evidence type="ECO:0000256" key="1">
    <source>
        <dbReference type="ARBA" id="ARBA00004651"/>
    </source>
</evidence>
<feature type="domain" description="ABC transmembrane type-1" evidence="8">
    <location>
        <begin position="74"/>
        <end position="262"/>
    </location>
</feature>
<dbReference type="Pfam" id="PF12911">
    <property type="entry name" value="OppC_N"/>
    <property type="match status" value="1"/>
</dbReference>
<evidence type="ECO:0000256" key="5">
    <source>
        <dbReference type="ARBA" id="ARBA00022989"/>
    </source>
</evidence>
<evidence type="ECO:0000256" key="2">
    <source>
        <dbReference type="ARBA" id="ARBA00022448"/>
    </source>
</evidence>
<dbReference type="InterPro" id="IPR000515">
    <property type="entry name" value="MetI-like"/>
</dbReference>
<reference evidence="9 10" key="1">
    <citation type="submission" date="2016-10" db="EMBL/GenBank/DDBJ databases">
        <authorList>
            <person name="de Groot N.N."/>
        </authorList>
    </citation>
    <scope>NUCLEOTIDE SEQUENCE [LARGE SCALE GENOMIC DNA]</scope>
    <source>
        <strain evidence="9 10">LMG 18387</strain>
    </source>
</reference>
<accession>A0A1G7Z779</accession>
<keyword evidence="4 7" id="KW-0812">Transmembrane</keyword>
<keyword evidence="3" id="KW-1003">Cell membrane</keyword>